<evidence type="ECO:0000313" key="5">
    <source>
        <dbReference type="Proteomes" id="UP000007939"/>
    </source>
</evidence>
<dbReference type="STRING" id="760011.Spico_0899"/>
<keyword evidence="2 4" id="KW-0436">Ligase</keyword>
<dbReference type="HOGENOM" id="CLU_000022_59_9_12"/>
<dbReference type="PROSITE" id="PS00455">
    <property type="entry name" value="AMP_BINDING"/>
    <property type="match status" value="1"/>
</dbReference>
<name>F4GI10_PARC1</name>
<reference evidence="5" key="1">
    <citation type="submission" date="2011-04" db="EMBL/GenBank/DDBJ databases">
        <title>The complete genome of Spirochaeta coccoides DSM 17374.</title>
        <authorList>
            <person name="Lucas S."/>
            <person name="Copeland A."/>
            <person name="Lapidus A."/>
            <person name="Bruce D."/>
            <person name="Goodwin L."/>
            <person name="Pitluck S."/>
            <person name="Peters L."/>
            <person name="Kyrpides N."/>
            <person name="Mavromatis K."/>
            <person name="Pagani I."/>
            <person name="Ivanova N."/>
            <person name="Ovchinnikova G."/>
            <person name="Lu M."/>
            <person name="Detter J.C."/>
            <person name="Tapia R."/>
            <person name="Han C."/>
            <person name="Land M."/>
            <person name="Hauser L."/>
            <person name="Markowitz V."/>
            <person name="Cheng J.-F."/>
            <person name="Hugenholtz P."/>
            <person name="Woyke T."/>
            <person name="Wu D."/>
            <person name="Spring S."/>
            <person name="Schroeder M."/>
            <person name="Brambilla E."/>
            <person name="Klenk H.-P."/>
            <person name="Eisen J.A."/>
        </authorList>
    </citation>
    <scope>NUCLEOTIDE SEQUENCE [LARGE SCALE GENOMIC DNA]</scope>
    <source>
        <strain evidence="5">ATCC BAA-1237 / DSM 17374 / SPN1</strain>
    </source>
</reference>
<organism evidence="4 5">
    <name type="scientific">Parasphaerochaeta coccoides (strain ATCC BAA-1237 / DSM 17374 / SPN1)</name>
    <name type="common">Sphaerochaeta coccoides</name>
    <dbReference type="NCBI Taxonomy" id="760011"/>
    <lineage>
        <taxon>Bacteria</taxon>
        <taxon>Pseudomonadati</taxon>
        <taxon>Spirochaetota</taxon>
        <taxon>Spirochaetia</taxon>
        <taxon>Spirochaetales</taxon>
        <taxon>Sphaerochaetaceae</taxon>
        <taxon>Parasphaerochaeta</taxon>
    </lineage>
</organism>
<dbReference type="Pfam" id="PF00501">
    <property type="entry name" value="AMP-binding"/>
    <property type="match status" value="1"/>
</dbReference>
<dbReference type="KEGG" id="scc:Spico_0899"/>
<feature type="domain" description="AMP-dependent synthetase/ligase" evidence="3">
    <location>
        <begin position="34"/>
        <end position="425"/>
    </location>
</feature>
<dbReference type="Proteomes" id="UP000007939">
    <property type="component" value="Chromosome"/>
</dbReference>
<evidence type="ECO:0000256" key="1">
    <source>
        <dbReference type="ARBA" id="ARBA00006432"/>
    </source>
</evidence>
<sequence length="586" mass="65022">MGKKKWNHTPWDFLQNYKGEFFTEEWPTLSQMFRITAHRFPDRRCFEAFSPEHILFTYNEAKDKIDAIAAYLQETGVKPGDKIALTGKNSPEWALSYLAIATVGAVIVPLDYSLHDVDIEKFIKFSGATRLFVDEERIDLIDKDGSLGLVERISLEKTPGSPHPYVLDLAGSSAPVYPETKIADLAAIMFTSGTTGTPKGVMLTNHNLVSDCYLAQAHMNLSHTDTFYAILPIHHSYTMLAVFLESMSVGAAVVFGKKLVISHVFKELRDGKVTMFLGVPMLFNKLLSGLLSGIKEKGIVLYGIIRGLMGVSGFIKKVFKVNPGKKMFGFLLKKIALENNRVCICGGGPLPSSTFKMFNELGIDFVQGYGLTETSPIINLNPQYAYIEDSVGKMIPGIEMKIKNPDANGIGEIMVKGPVVMQGYYNNPEATAEVLSPDGWLNTGDVGYLDAGKYLYLTGRSKSLIVTEGGKNVFPEEIEDKFQLFTEIEQICIIGYIINPKTKGEGIRAIVLPSDVFRKKVASALSDEAEAAKAIESRIQEIITQVNRDLPPYKKISRLTVTDEPMPMSSTKKIKRYLVAEKFKDK</sequence>
<comment type="similarity">
    <text evidence="1">Belongs to the ATP-dependent AMP-binding enzyme family.</text>
</comment>
<dbReference type="Gene3D" id="3.30.300.30">
    <property type="match status" value="1"/>
</dbReference>
<dbReference type="InterPro" id="IPR000873">
    <property type="entry name" value="AMP-dep_synth/lig_dom"/>
</dbReference>
<dbReference type="Gene3D" id="3.40.50.12780">
    <property type="entry name" value="N-terminal domain of ligase-like"/>
    <property type="match status" value="2"/>
</dbReference>
<dbReference type="GO" id="GO:0004467">
    <property type="term" value="F:long-chain fatty acid-CoA ligase activity"/>
    <property type="evidence" value="ECO:0007669"/>
    <property type="project" value="UniProtKB-EC"/>
</dbReference>
<reference evidence="4 5" key="2">
    <citation type="journal article" date="2012" name="Stand. Genomic Sci.">
        <title>Complete genome sequence of the termite hindgut bacterium Spirochaeta coccoides type strain (SPN1(T)), reclassification in the genus Sphaerochaeta as Sphaerochaeta coccoides comb. nov. and emendations of the family Spirochaetaceae and the genus Sphaerochaeta.</title>
        <authorList>
            <person name="Abt B."/>
            <person name="Han C."/>
            <person name="Scheuner C."/>
            <person name="Lu M."/>
            <person name="Lapidus A."/>
            <person name="Nolan M."/>
            <person name="Lucas S."/>
            <person name="Hammon N."/>
            <person name="Deshpande S."/>
            <person name="Cheng J.F."/>
            <person name="Tapia R."/>
            <person name="Goodwin L.A."/>
            <person name="Pitluck S."/>
            <person name="Liolios K."/>
            <person name="Pagani I."/>
            <person name="Ivanova N."/>
            <person name="Mavromatis K."/>
            <person name="Mikhailova N."/>
            <person name="Huntemann M."/>
            <person name="Pati A."/>
            <person name="Chen A."/>
            <person name="Palaniappan K."/>
            <person name="Land M."/>
            <person name="Hauser L."/>
            <person name="Brambilla E.M."/>
            <person name="Rohde M."/>
            <person name="Spring S."/>
            <person name="Gronow S."/>
            <person name="Goker M."/>
            <person name="Woyke T."/>
            <person name="Bristow J."/>
            <person name="Eisen J.A."/>
            <person name="Markowitz V."/>
            <person name="Hugenholtz P."/>
            <person name="Kyrpides N.C."/>
            <person name="Klenk H.P."/>
            <person name="Detter J.C."/>
        </authorList>
    </citation>
    <scope>NUCLEOTIDE SEQUENCE [LARGE SCALE GENOMIC DNA]</scope>
    <source>
        <strain evidence="5">ATCC BAA-1237 / DSM 17374 / SPN1</strain>
    </source>
</reference>
<dbReference type="InterPro" id="IPR045851">
    <property type="entry name" value="AMP-bd_C_sf"/>
</dbReference>
<evidence type="ECO:0000313" key="4">
    <source>
        <dbReference type="EMBL" id="AEC02123.1"/>
    </source>
</evidence>
<dbReference type="SUPFAM" id="SSF56801">
    <property type="entry name" value="Acetyl-CoA synthetase-like"/>
    <property type="match status" value="1"/>
</dbReference>
<dbReference type="EC" id="6.2.1.3" evidence="4"/>
<dbReference type="RefSeq" id="WP_013739519.1">
    <property type="nucleotide sequence ID" value="NC_015436.1"/>
</dbReference>
<dbReference type="OrthoDB" id="311554at2"/>
<evidence type="ECO:0000259" key="3">
    <source>
        <dbReference type="Pfam" id="PF00501"/>
    </source>
</evidence>
<dbReference type="PANTHER" id="PTHR43201:SF5">
    <property type="entry name" value="MEDIUM-CHAIN ACYL-COA LIGASE ACSF2, MITOCHONDRIAL"/>
    <property type="match status" value="1"/>
</dbReference>
<dbReference type="eggNOG" id="COG1022">
    <property type="taxonomic scope" value="Bacteria"/>
</dbReference>
<dbReference type="AlphaFoldDB" id="F4GI10"/>
<proteinExistence type="inferred from homology"/>
<evidence type="ECO:0000256" key="2">
    <source>
        <dbReference type="ARBA" id="ARBA00022598"/>
    </source>
</evidence>
<dbReference type="InterPro" id="IPR042099">
    <property type="entry name" value="ANL_N_sf"/>
</dbReference>
<gene>
    <name evidence="4" type="ordered locus">Spico_0899</name>
</gene>
<protein>
    <submittedName>
        <fullName evidence="4">Long-chain-fatty-acid--CoA ligase</fullName>
        <ecNumber evidence="4">6.2.1.3</ecNumber>
    </submittedName>
</protein>
<dbReference type="GO" id="GO:0031956">
    <property type="term" value="F:medium-chain fatty acid-CoA ligase activity"/>
    <property type="evidence" value="ECO:0007669"/>
    <property type="project" value="TreeGrafter"/>
</dbReference>
<dbReference type="PANTHER" id="PTHR43201">
    <property type="entry name" value="ACYL-COA SYNTHETASE"/>
    <property type="match status" value="1"/>
</dbReference>
<accession>F4GI10</accession>
<keyword evidence="5" id="KW-1185">Reference proteome</keyword>
<dbReference type="EMBL" id="CP002659">
    <property type="protein sequence ID" value="AEC02123.1"/>
    <property type="molecule type" value="Genomic_DNA"/>
</dbReference>
<dbReference type="InterPro" id="IPR020845">
    <property type="entry name" value="AMP-binding_CS"/>
</dbReference>